<evidence type="ECO:0000313" key="2">
    <source>
        <dbReference type="Proteomes" id="UP000250123"/>
    </source>
</evidence>
<evidence type="ECO:0000313" key="1">
    <source>
        <dbReference type="EMBL" id="SQH77141.1"/>
    </source>
</evidence>
<dbReference type="Proteomes" id="UP000250123">
    <property type="component" value="Chromosome SHEWBE"/>
</dbReference>
<name>A0A330M4E3_9GAMM</name>
<sequence length="119" mass="14167">MADRLSHFLAVPTWLYFQPYPFSLLHSYVSAAYQTPILYSESRSHFNLNKRLNFLDHSLILSKAHNRTGTWQFFLLKKQYLHNVMFVFDICRAYTCCGSEEPQTLPFREYFISHLISCF</sequence>
<protein>
    <submittedName>
        <fullName evidence="1">Uncharacterized protein</fullName>
    </submittedName>
</protein>
<gene>
    <name evidence="1" type="ORF">SHEWBE_3178</name>
</gene>
<dbReference type="KEGG" id="sbk:SHEWBE_3178"/>
<dbReference type="EMBL" id="LS483452">
    <property type="protein sequence ID" value="SQH77141.1"/>
    <property type="molecule type" value="Genomic_DNA"/>
</dbReference>
<organism evidence="1 2">
    <name type="scientific">Shewanella benthica</name>
    <dbReference type="NCBI Taxonomy" id="43661"/>
    <lineage>
        <taxon>Bacteria</taxon>
        <taxon>Pseudomonadati</taxon>
        <taxon>Pseudomonadota</taxon>
        <taxon>Gammaproteobacteria</taxon>
        <taxon>Alteromonadales</taxon>
        <taxon>Shewanellaceae</taxon>
        <taxon>Shewanella</taxon>
    </lineage>
</organism>
<dbReference type="AlphaFoldDB" id="A0A330M4E3"/>
<accession>A0A330M4E3</accession>
<proteinExistence type="predicted"/>
<reference evidence="2" key="1">
    <citation type="submission" date="2018-06" db="EMBL/GenBank/DDBJ databases">
        <authorList>
            <person name="Cea G.-C."/>
            <person name="William W."/>
        </authorList>
    </citation>
    <scope>NUCLEOTIDE SEQUENCE [LARGE SCALE GENOMIC DNA]</scope>
    <source>
        <strain evidence="2">DB21MT-2</strain>
    </source>
</reference>